<accession>A0ABV8A3U9</accession>
<name>A0ABV8A3U9_9DEIO</name>
<keyword evidence="7" id="KW-1185">Reference proteome</keyword>
<dbReference type="EMBL" id="JBHRZF010000061">
    <property type="protein sequence ID" value="MFC3860308.1"/>
    <property type="molecule type" value="Genomic_DNA"/>
</dbReference>
<evidence type="ECO:0000256" key="2">
    <source>
        <dbReference type="ARBA" id="ARBA00004418"/>
    </source>
</evidence>
<dbReference type="Pfam" id="PF07963">
    <property type="entry name" value="N_methyl"/>
    <property type="match status" value="1"/>
</dbReference>
<gene>
    <name evidence="6" type="ORF">ACFOPQ_05955</name>
</gene>
<dbReference type="SUPFAM" id="SSF54523">
    <property type="entry name" value="Pili subunits"/>
    <property type="match status" value="1"/>
</dbReference>
<feature type="transmembrane region" description="Helical" evidence="5">
    <location>
        <begin position="21"/>
        <end position="47"/>
    </location>
</feature>
<dbReference type="RefSeq" id="WP_380076460.1">
    <property type="nucleotide sequence ID" value="NZ_JBHRZF010000061.1"/>
</dbReference>
<dbReference type="Proteomes" id="UP001595748">
    <property type="component" value="Unassembled WGS sequence"/>
</dbReference>
<proteinExistence type="predicted"/>
<keyword evidence="5" id="KW-0472">Membrane</keyword>
<evidence type="ECO:0000256" key="3">
    <source>
        <dbReference type="ARBA" id="ARBA00022764"/>
    </source>
</evidence>
<keyword evidence="5" id="KW-1133">Transmembrane helix</keyword>
<dbReference type="InterPro" id="IPR045584">
    <property type="entry name" value="Pilin-like"/>
</dbReference>
<evidence type="ECO:0000313" key="7">
    <source>
        <dbReference type="Proteomes" id="UP001595748"/>
    </source>
</evidence>
<keyword evidence="5" id="KW-0812">Transmembrane</keyword>
<protein>
    <submittedName>
        <fullName evidence="6">Prepilin-type N-terminal cleavage/methylation domain-containing protein</fullName>
    </submittedName>
</protein>
<reference evidence="7" key="1">
    <citation type="journal article" date="2019" name="Int. J. Syst. Evol. Microbiol.">
        <title>The Global Catalogue of Microorganisms (GCM) 10K type strain sequencing project: providing services to taxonomists for standard genome sequencing and annotation.</title>
        <authorList>
            <consortium name="The Broad Institute Genomics Platform"/>
            <consortium name="The Broad Institute Genome Sequencing Center for Infectious Disease"/>
            <person name="Wu L."/>
            <person name="Ma J."/>
        </authorList>
    </citation>
    <scope>NUCLEOTIDE SEQUENCE [LARGE SCALE GENOMIC DNA]</scope>
    <source>
        <strain evidence="7">CCTCC AB 2013263</strain>
    </source>
</reference>
<keyword evidence="4" id="KW-0998">Cell outer membrane</keyword>
<sequence length="149" mass="16149">MKERQLKERQLKEQRESFSGQAAFTLLETLVAVAIFMILLLAVMNVFPGVFKLNAQTRGDQSVTIAAKAYMEQARIDMTDSAKFEKGTLPTKPATSTTAGYDCTPTSVPLDATGKPTPASPSIRRVTLTCTKQGVADQVFTLDFGQPGT</sequence>
<keyword evidence="3" id="KW-0574">Periplasm</keyword>
<evidence type="ECO:0000313" key="6">
    <source>
        <dbReference type="EMBL" id="MFC3860308.1"/>
    </source>
</evidence>
<evidence type="ECO:0000256" key="5">
    <source>
        <dbReference type="SAM" id="Phobius"/>
    </source>
</evidence>
<comment type="subcellular location">
    <subcellularLocation>
        <location evidence="1">Cell outer membrane</location>
        <topology evidence="1">Single-pass membrane protein</topology>
    </subcellularLocation>
    <subcellularLocation>
        <location evidence="2">Periplasm</location>
    </subcellularLocation>
</comment>
<organism evidence="6 7">
    <name type="scientific">Deinococcus antarcticus</name>
    <dbReference type="NCBI Taxonomy" id="1298767"/>
    <lineage>
        <taxon>Bacteria</taxon>
        <taxon>Thermotogati</taxon>
        <taxon>Deinococcota</taxon>
        <taxon>Deinococci</taxon>
        <taxon>Deinococcales</taxon>
        <taxon>Deinococcaceae</taxon>
        <taxon>Deinococcus</taxon>
    </lineage>
</organism>
<comment type="caution">
    <text evidence="6">The sequence shown here is derived from an EMBL/GenBank/DDBJ whole genome shotgun (WGS) entry which is preliminary data.</text>
</comment>
<evidence type="ECO:0000256" key="4">
    <source>
        <dbReference type="ARBA" id="ARBA00023237"/>
    </source>
</evidence>
<dbReference type="InterPro" id="IPR012902">
    <property type="entry name" value="N_methyl_site"/>
</dbReference>
<evidence type="ECO:0000256" key="1">
    <source>
        <dbReference type="ARBA" id="ARBA00004203"/>
    </source>
</evidence>